<feature type="compositionally biased region" description="Polar residues" evidence="1">
    <location>
        <begin position="145"/>
        <end position="168"/>
    </location>
</feature>
<feature type="compositionally biased region" description="Polar residues" evidence="1">
    <location>
        <begin position="107"/>
        <end position="130"/>
    </location>
</feature>
<dbReference type="WBParaSite" id="TTAC_0000489401-mRNA-1">
    <property type="protein sequence ID" value="TTAC_0000489401-mRNA-1"/>
    <property type="gene ID" value="TTAC_0000489401"/>
</dbReference>
<feature type="compositionally biased region" description="Polar residues" evidence="1">
    <location>
        <begin position="71"/>
        <end position="92"/>
    </location>
</feature>
<accession>A0A0R3WVV4</accession>
<organism evidence="4">
    <name type="scientific">Hydatigena taeniaeformis</name>
    <name type="common">Feline tapeworm</name>
    <name type="synonym">Taenia taeniaeformis</name>
    <dbReference type="NCBI Taxonomy" id="6205"/>
    <lineage>
        <taxon>Eukaryota</taxon>
        <taxon>Metazoa</taxon>
        <taxon>Spiralia</taxon>
        <taxon>Lophotrochozoa</taxon>
        <taxon>Platyhelminthes</taxon>
        <taxon>Cestoda</taxon>
        <taxon>Eucestoda</taxon>
        <taxon>Cyclophyllidea</taxon>
        <taxon>Taeniidae</taxon>
        <taxon>Hydatigera</taxon>
    </lineage>
</organism>
<keyword evidence="3" id="KW-1185">Reference proteome</keyword>
<reference evidence="4" key="1">
    <citation type="submission" date="2017-02" db="UniProtKB">
        <authorList>
            <consortium name="WormBaseParasite"/>
        </authorList>
    </citation>
    <scope>IDENTIFICATION</scope>
</reference>
<evidence type="ECO:0000313" key="3">
    <source>
        <dbReference type="Proteomes" id="UP000274429"/>
    </source>
</evidence>
<dbReference type="AlphaFoldDB" id="A0A0R3WVV4"/>
<gene>
    <name evidence="2" type="ORF">TTAC_LOCUS4879</name>
</gene>
<feature type="region of interest" description="Disordered" evidence="1">
    <location>
        <begin position="71"/>
        <end position="180"/>
    </location>
</feature>
<reference evidence="2 3" key="2">
    <citation type="submission" date="2018-11" db="EMBL/GenBank/DDBJ databases">
        <authorList>
            <consortium name="Pathogen Informatics"/>
        </authorList>
    </citation>
    <scope>NUCLEOTIDE SEQUENCE [LARGE SCALE GENOMIC DNA]</scope>
</reference>
<dbReference type="EMBL" id="UYWX01005575">
    <property type="protein sequence ID" value="VDM25811.1"/>
    <property type="molecule type" value="Genomic_DNA"/>
</dbReference>
<name>A0A0R3WVV4_HYDTA</name>
<evidence type="ECO:0000313" key="2">
    <source>
        <dbReference type="EMBL" id="VDM25811.1"/>
    </source>
</evidence>
<evidence type="ECO:0000313" key="4">
    <source>
        <dbReference type="WBParaSite" id="TTAC_0000489401-mRNA-1"/>
    </source>
</evidence>
<dbReference type="Proteomes" id="UP000274429">
    <property type="component" value="Unassembled WGS sequence"/>
</dbReference>
<feature type="compositionally biased region" description="Basic and acidic residues" evidence="1">
    <location>
        <begin position="171"/>
        <end position="180"/>
    </location>
</feature>
<sequence>MTDADFLDGDAYNVTTSERVGFDKAHILTDFTAPIESIEANTMTPTFMDTSDATSRLFTTEVQLGSIETVASESTESQYTDAPVSESTSTSLPVEEPRDFSVANIETVASESTESQYTDAPVSESTSTSLPVEEPRDFSVANIETVASESTESQYTDAPVSESTSTSLPVEEPRDFSVAN</sequence>
<protein>
    <submittedName>
        <fullName evidence="4">Flocculation protein FLO11-like</fullName>
    </submittedName>
</protein>
<proteinExistence type="predicted"/>
<evidence type="ECO:0000256" key="1">
    <source>
        <dbReference type="SAM" id="MobiDB-lite"/>
    </source>
</evidence>